<sequence length="97" mass="11400">MNNVRFLRPAELEMLDAVRYYEIQAPGLGVKFLDKIDSAVQGIANYPEACPVLRGNIRRRLIYRFPYGLLYRIDPTEIIVLATMHLHRHPDYWLDRA</sequence>
<dbReference type="EMBL" id="MFYX01000083">
    <property type="protein sequence ID" value="OGK03767.1"/>
    <property type="molecule type" value="Genomic_DNA"/>
</dbReference>
<dbReference type="InterPro" id="IPR035093">
    <property type="entry name" value="RelE/ParE_toxin_dom_sf"/>
</dbReference>
<proteinExistence type="predicted"/>
<dbReference type="AlphaFoldDB" id="A0A1F7FBA3"/>
<dbReference type="Gene3D" id="3.30.2310.20">
    <property type="entry name" value="RelE-like"/>
    <property type="match status" value="1"/>
</dbReference>
<organism evidence="2 3">
    <name type="scientific">Candidatus Raymondbacteria bacterium RIFOXYD12_FULL_49_13</name>
    <dbReference type="NCBI Taxonomy" id="1817890"/>
    <lineage>
        <taxon>Bacteria</taxon>
        <taxon>Raymondiibacteriota</taxon>
    </lineage>
</organism>
<evidence type="ECO:0000313" key="3">
    <source>
        <dbReference type="Proteomes" id="UP000179243"/>
    </source>
</evidence>
<evidence type="ECO:0000313" key="2">
    <source>
        <dbReference type="EMBL" id="OGK03767.1"/>
    </source>
</evidence>
<accession>A0A1F7FBA3</accession>
<reference evidence="2 3" key="1">
    <citation type="journal article" date="2016" name="Nat. Commun.">
        <title>Thousands of microbial genomes shed light on interconnected biogeochemical processes in an aquifer system.</title>
        <authorList>
            <person name="Anantharaman K."/>
            <person name="Brown C.T."/>
            <person name="Hug L.A."/>
            <person name="Sharon I."/>
            <person name="Castelle C.J."/>
            <person name="Probst A.J."/>
            <person name="Thomas B.C."/>
            <person name="Singh A."/>
            <person name="Wilkins M.J."/>
            <person name="Karaoz U."/>
            <person name="Brodie E.L."/>
            <person name="Williams K.H."/>
            <person name="Hubbard S.S."/>
            <person name="Banfield J.F."/>
        </authorList>
    </citation>
    <scope>NUCLEOTIDE SEQUENCE [LARGE SCALE GENOMIC DNA]</scope>
</reference>
<dbReference type="Proteomes" id="UP000179243">
    <property type="component" value="Unassembled WGS sequence"/>
</dbReference>
<dbReference type="InterPro" id="IPR007712">
    <property type="entry name" value="RelE/ParE_toxin"/>
</dbReference>
<gene>
    <name evidence="2" type="ORF">A2519_02130</name>
</gene>
<keyword evidence="1" id="KW-1277">Toxin-antitoxin system</keyword>
<dbReference type="Pfam" id="PF05016">
    <property type="entry name" value="ParE_toxin"/>
    <property type="match status" value="1"/>
</dbReference>
<evidence type="ECO:0008006" key="4">
    <source>
        <dbReference type="Google" id="ProtNLM"/>
    </source>
</evidence>
<comment type="caution">
    <text evidence="2">The sequence shown here is derived from an EMBL/GenBank/DDBJ whole genome shotgun (WGS) entry which is preliminary data.</text>
</comment>
<protein>
    <recommendedName>
        <fullName evidence="4">Plasmid stabilization protein</fullName>
    </recommendedName>
</protein>
<evidence type="ECO:0000256" key="1">
    <source>
        <dbReference type="ARBA" id="ARBA00022649"/>
    </source>
</evidence>
<name>A0A1F7FBA3_UNCRA</name>